<feature type="signal peptide" evidence="2">
    <location>
        <begin position="1"/>
        <end position="26"/>
    </location>
</feature>
<evidence type="ECO:0008006" key="4">
    <source>
        <dbReference type="Google" id="ProtNLM"/>
    </source>
</evidence>
<evidence type="ECO:0000256" key="2">
    <source>
        <dbReference type="SAM" id="SignalP"/>
    </source>
</evidence>
<organism evidence="3">
    <name type="scientific">Craspedostauros australis</name>
    <dbReference type="NCBI Taxonomy" id="1486917"/>
    <lineage>
        <taxon>Eukaryota</taxon>
        <taxon>Sar</taxon>
        <taxon>Stramenopiles</taxon>
        <taxon>Ochrophyta</taxon>
        <taxon>Bacillariophyta</taxon>
        <taxon>Bacillariophyceae</taxon>
        <taxon>Bacillariophycidae</taxon>
        <taxon>Naviculales</taxon>
        <taxon>Naviculaceae</taxon>
        <taxon>Craspedostauros</taxon>
    </lineage>
</organism>
<dbReference type="AlphaFoldDB" id="A0A7R9WVH7"/>
<feature type="region of interest" description="Disordered" evidence="1">
    <location>
        <begin position="32"/>
        <end position="64"/>
    </location>
</feature>
<name>A0A7R9WVH7_9STRA</name>
<keyword evidence="2" id="KW-0732">Signal</keyword>
<accession>A0A7R9WVH7</accession>
<reference evidence="3" key="1">
    <citation type="submission" date="2021-01" db="EMBL/GenBank/DDBJ databases">
        <authorList>
            <person name="Corre E."/>
            <person name="Pelletier E."/>
            <person name="Niang G."/>
            <person name="Scheremetjew M."/>
            <person name="Finn R."/>
            <person name="Kale V."/>
            <person name="Holt S."/>
            <person name="Cochrane G."/>
            <person name="Meng A."/>
            <person name="Brown T."/>
            <person name="Cohen L."/>
        </authorList>
    </citation>
    <scope>NUCLEOTIDE SEQUENCE</scope>
    <source>
        <strain evidence="3">CCMP3328</strain>
    </source>
</reference>
<feature type="compositionally biased region" description="Polar residues" evidence="1">
    <location>
        <begin position="52"/>
        <end position="64"/>
    </location>
</feature>
<dbReference type="EMBL" id="HBEF01012670">
    <property type="protein sequence ID" value="CAD8335842.1"/>
    <property type="molecule type" value="Transcribed_RNA"/>
</dbReference>
<protein>
    <recommendedName>
        <fullName evidence="4">TNase-like domain-containing protein</fullName>
    </recommendedName>
</protein>
<sequence>MKSTIIATTAALFGSILSASITTIAADATIETPSQPTKKSGLRSARSHHTKTSPMATDLDTTSTSKPVFTSELRSLDSSFVVHENDQIAAYEPARITSRGRLSIEGDHSTLHARQSMEINGLLYFEPGANVRRTAPIVVDGELVINPRTARISIEASSYHGATGLFELIHFNDGHMGEFVPSNIVILGLDHSLAAEVIFTQSSLSLMIHPNPKYSSLESSLRHQNAAAAADNKKGIFKETSKEETNMRFYSI</sequence>
<gene>
    <name evidence="3" type="ORF">CAUS1442_LOCUS7970</name>
</gene>
<evidence type="ECO:0000256" key="1">
    <source>
        <dbReference type="SAM" id="MobiDB-lite"/>
    </source>
</evidence>
<proteinExistence type="predicted"/>
<evidence type="ECO:0000313" key="3">
    <source>
        <dbReference type="EMBL" id="CAD8335842.1"/>
    </source>
</evidence>
<feature type="chain" id="PRO_5031103112" description="TNase-like domain-containing protein" evidence="2">
    <location>
        <begin position="27"/>
        <end position="252"/>
    </location>
</feature>